<comment type="caution">
    <text evidence="8">The sequence shown here is derived from an EMBL/GenBank/DDBJ whole genome shotgun (WGS) entry which is preliminary data.</text>
</comment>
<reference evidence="8 9" key="1">
    <citation type="submission" date="2020-07" db="EMBL/GenBank/DDBJ databases">
        <title>Sequencing the genomes of 1000 actinobacteria strains.</title>
        <authorList>
            <person name="Klenk H.-P."/>
        </authorList>
    </citation>
    <scope>NUCLEOTIDE SEQUENCE [LARGE SCALE GENOMIC DNA]</scope>
    <source>
        <strain evidence="8 9">DSM 19970</strain>
    </source>
</reference>
<dbReference type="InterPro" id="IPR039420">
    <property type="entry name" value="WalR-like"/>
</dbReference>
<keyword evidence="4" id="KW-0804">Transcription</keyword>
<dbReference type="PROSITE" id="PS50043">
    <property type="entry name" value="HTH_LUXR_2"/>
    <property type="match status" value="1"/>
</dbReference>
<evidence type="ECO:0000256" key="3">
    <source>
        <dbReference type="ARBA" id="ARBA00023125"/>
    </source>
</evidence>
<dbReference type="SMART" id="SM00448">
    <property type="entry name" value="REC"/>
    <property type="match status" value="1"/>
</dbReference>
<dbReference type="InterPro" id="IPR001789">
    <property type="entry name" value="Sig_transdc_resp-reg_receiver"/>
</dbReference>
<dbReference type="AlphaFoldDB" id="A0A7Y9Z8V0"/>
<dbReference type="GO" id="GO:0006355">
    <property type="term" value="P:regulation of DNA-templated transcription"/>
    <property type="evidence" value="ECO:0007669"/>
    <property type="project" value="InterPro"/>
</dbReference>
<evidence type="ECO:0000256" key="5">
    <source>
        <dbReference type="PROSITE-ProRule" id="PRU00169"/>
    </source>
</evidence>
<dbReference type="PANTHER" id="PTHR43214">
    <property type="entry name" value="TWO-COMPONENT RESPONSE REGULATOR"/>
    <property type="match status" value="1"/>
</dbReference>
<dbReference type="PROSITE" id="PS50110">
    <property type="entry name" value="RESPONSE_REGULATORY"/>
    <property type="match status" value="1"/>
</dbReference>
<evidence type="ECO:0000256" key="4">
    <source>
        <dbReference type="ARBA" id="ARBA00023163"/>
    </source>
</evidence>
<accession>A0A7Y9Z8V0</accession>
<evidence type="ECO:0000256" key="1">
    <source>
        <dbReference type="ARBA" id="ARBA00022553"/>
    </source>
</evidence>
<dbReference type="CDD" id="cd17535">
    <property type="entry name" value="REC_NarL-like"/>
    <property type="match status" value="1"/>
</dbReference>
<dbReference type="OrthoDB" id="9808843at2"/>
<dbReference type="RefSeq" id="WP_062075916.1">
    <property type="nucleotide sequence ID" value="NZ_BBRC01000014.1"/>
</dbReference>
<organism evidence="8 9">
    <name type="scientific">Demequina lutea</name>
    <dbReference type="NCBI Taxonomy" id="431489"/>
    <lineage>
        <taxon>Bacteria</taxon>
        <taxon>Bacillati</taxon>
        <taxon>Actinomycetota</taxon>
        <taxon>Actinomycetes</taxon>
        <taxon>Micrococcales</taxon>
        <taxon>Demequinaceae</taxon>
        <taxon>Demequina</taxon>
    </lineage>
</organism>
<gene>
    <name evidence="8" type="ORF">BKA03_001066</name>
</gene>
<dbReference type="InterPro" id="IPR016032">
    <property type="entry name" value="Sig_transdc_resp-reg_C-effctor"/>
</dbReference>
<dbReference type="InterPro" id="IPR036388">
    <property type="entry name" value="WH-like_DNA-bd_sf"/>
</dbReference>
<sequence>MNNVRVLVLDDHEVVRRGICDILDRADGIEVVAEAGTVAQAVRRADAVRPDVVLSDLRLPDGTGLELIAHVRRTLPDAHIVVLTSYDDDEARSAARTAGADMFLPKTAGSQQVVEAVRLAATGKEHGQHIRVRDDEVLGRLTPMERRVVELVGQGLANREIGDELGIAEKTVKNHVTSVLSKMGLQRRTQVVAWATRRHAASFRG</sequence>
<dbReference type="GO" id="GO:0000160">
    <property type="term" value="P:phosphorelay signal transduction system"/>
    <property type="evidence" value="ECO:0007669"/>
    <property type="project" value="InterPro"/>
</dbReference>
<dbReference type="SUPFAM" id="SSF52172">
    <property type="entry name" value="CheY-like"/>
    <property type="match status" value="1"/>
</dbReference>
<dbReference type="EMBL" id="JACBZO010000001">
    <property type="protein sequence ID" value="NYI40947.1"/>
    <property type="molecule type" value="Genomic_DNA"/>
</dbReference>
<name>A0A7Y9Z8V0_9MICO</name>
<feature type="modified residue" description="4-aspartylphosphate" evidence="5">
    <location>
        <position position="56"/>
    </location>
</feature>
<proteinExistence type="predicted"/>
<dbReference type="Gene3D" id="1.10.10.10">
    <property type="entry name" value="Winged helix-like DNA-binding domain superfamily/Winged helix DNA-binding domain"/>
    <property type="match status" value="1"/>
</dbReference>
<dbReference type="Pfam" id="PF00196">
    <property type="entry name" value="GerE"/>
    <property type="match status" value="1"/>
</dbReference>
<feature type="domain" description="Response regulatory" evidence="7">
    <location>
        <begin position="5"/>
        <end position="121"/>
    </location>
</feature>
<keyword evidence="1 5" id="KW-0597">Phosphoprotein</keyword>
<dbReference type="SMART" id="SM00421">
    <property type="entry name" value="HTH_LUXR"/>
    <property type="match status" value="1"/>
</dbReference>
<evidence type="ECO:0000259" key="7">
    <source>
        <dbReference type="PROSITE" id="PS50110"/>
    </source>
</evidence>
<dbReference type="Proteomes" id="UP000547973">
    <property type="component" value="Unassembled WGS sequence"/>
</dbReference>
<evidence type="ECO:0000313" key="8">
    <source>
        <dbReference type="EMBL" id="NYI40947.1"/>
    </source>
</evidence>
<evidence type="ECO:0000256" key="2">
    <source>
        <dbReference type="ARBA" id="ARBA00023015"/>
    </source>
</evidence>
<dbReference type="Pfam" id="PF00072">
    <property type="entry name" value="Response_reg"/>
    <property type="match status" value="1"/>
</dbReference>
<dbReference type="PRINTS" id="PR00038">
    <property type="entry name" value="HTHLUXR"/>
</dbReference>
<dbReference type="SUPFAM" id="SSF46894">
    <property type="entry name" value="C-terminal effector domain of the bipartite response regulators"/>
    <property type="match status" value="1"/>
</dbReference>
<dbReference type="PROSITE" id="PS00622">
    <property type="entry name" value="HTH_LUXR_1"/>
    <property type="match status" value="1"/>
</dbReference>
<dbReference type="InterPro" id="IPR058245">
    <property type="entry name" value="NreC/VraR/RcsB-like_REC"/>
</dbReference>
<dbReference type="InterPro" id="IPR000792">
    <property type="entry name" value="Tscrpt_reg_LuxR_C"/>
</dbReference>
<keyword evidence="2" id="KW-0805">Transcription regulation</keyword>
<keyword evidence="3 8" id="KW-0238">DNA-binding</keyword>
<dbReference type="Gene3D" id="3.40.50.2300">
    <property type="match status" value="1"/>
</dbReference>
<keyword evidence="9" id="KW-1185">Reference proteome</keyword>
<feature type="domain" description="HTH luxR-type" evidence="6">
    <location>
        <begin position="134"/>
        <end position="199"/>
    </location>
</feature>
<dbReference type="PANTHER" id="PTHR43214:SF24">
    <property type="entry name" value="TRANSCRIPTIONAL REGULATORY PROTEIN NARL-RELATED"/>
    <property type="match status" value="1"/>
</dbReference>
<dbReference type="InterPro" id="IPR011006">
    <property type="entry name" value="CheY-like_superfamily"/>
</dbReference>
<evidence type="ECO:0000313" key="9">
    <source>
        <dbReference type="Proteomes" id="UP000547973"/>
    </source>
</evidence>
<protein>
    <submittedName>
        <fullName evidence="8">DNA-binding NarL/FixJ family response regulator</fullName>
    </submittedName>
</protein>
<dbReference type="CDD" id="cd06170">
    <property type="entry name" value="LuxR_C_like"/>
    <property type="match status" value="1"/>
</dbReference>
<evidence type="ECO:0000259" key="6">
    <source>
        <dbReference type="PROSITE" id="PS50043"/>
    </source>
</evidence>
<dbReference type="GO" id="GO:0003677">
    <property type="term" value="F:DNA binding"/>
    <property type="evidence" value="ECO:0007669"/>
    <property type="project" value="UniProtKB-KW"/>
</dbReference>